<dbReference type="SFLD" id="SFLDG01123">
    <property type="entry name" value="methyltransferase_(Class_B)"/>
    <property type="match status" value="1"/>
</dbReference>
<dbReference type="InterPro" id="IPR023404">
    <property type="entry name" value="rSAM_horseshoe"/>
</dbReference>
<dbReference type="GO" id="GO:0003824">
    <property type="term" value="F:catalytic activity"/>
    <property type="evidence" value="ECO:0007669"/>
    <property type="project" value="InterPro"/>
</dbReference>
<feature type="non-terminal residue" evidence="7">
    <location>
        <position position="1"/>
    </location>
</feature>
<keyword evidence="4" id="KW-0408">Iron</keyword>
<dbReference type="GO" id="GO:0046872">
    <property type="term" value="F:metal ion binding"/>
    <property type="evidence" value="ECO:0007669"/>
    <property type="project" value="UniProtKB-KW"/>
</dbReference>
<dbReference type="Pfam" id="PF13282">
    <property type="entry name" value="DUF4070"/>
    <property type="match status" value="1"/>
</dbReference>
<dbReference type="SUPFAM" id="SSF102114">
    <property type="entry name" value="Radical SAM enzymes"/>
    <property type="match status" value="1"/>
</dbReference>
<keyword evidence="5" id="KW-0411">Iron-sulfur</keyword>
<dbReference type="SFLD" id="SFLDG01082">
    <property type="entry name" value="B12-binding_domain_containing"/>
    <property type="match status" value="1"/>
</dbReference>
<dbReference type="SMART" id="SM00729">
    <property type="entry name" value="Elp3"/>
    <property type="match status" value="1"/>
</dbReference>
<dbReference type="Pfam" id="PF04055">
    <property type="entry name" value="Radical_SAM"/>
    <property type="match status" value="1"/>
</dbReference>
<dbReference type="InterPro" id="IPR025274">
    <property type="entry name" value="DUF4070"/>
</dbReference>
<evidence type="ECO:0000256" key="2">
    <source>
        <dbReference type="ARBA" id="ARBA00022691"/>
    </source>
</evidence>
<evidence type="ECO:0000256" key="1">
    <source>
        <dbReference type="ARBA" id="ARBA00001966"/>
    </source>
</evidence>
<keyword evidence="3" id="KW-0479">Metal-binding</keyword>
<keyword evidence="2" id="KW-0949">S-adenosyl-L-methionine</keyword>
<proteinExistence type="predicted"/>
<dbReference type="AlphaFoldDB" id="X1FW00"/>
<evidence type="ECO:0000256" key="4">
    <source>
        <dbReference type="ARBA" id="ARBA00023004"/>
    </source>
</evidence>
<evidence type="ECO:0000256" key="5">
    <source>
        <dbReference type="ARBA" id="ARBA00023014"/>
    </source>
</evidence>
<reference evidence="7" key="1">
    <citation type="journal article" date="2014" name="Front. Microbiol.">
        <title>High frequency of phylogenetically diverse reductive dehalogenase-homologous genes in deep subseafloor sedimentary metagenomes.</title>
        <authorList>
            <person name="Kawai M."/>
            <person name="Futagami T."/>
            <person name="Toyoda A."/>
            <person name="Takaki Y."/>
            <person name="Nishi S."/>
            <person name="Hori S."/>
            <person name="Arai W."/>
            <person name="Tsubouchi T."/>
            <person name="Morono Y."/>
            <person name="Uchiyama I."/>
            <person name="Ito T."/>
            <person name="Fujiyama A."/>
            <person name="Inagaki F."/>
            <person name="Takami H."/>
        </authorList>
    </citation>
    <scope>NUCLEOTIDE SEQUENCE</scope>
    <source>
        <strain evidence="7">Expedition CK06-06</strain>
    </source>
</reference>
<dbReference type="EMBL" id="BARU01010486">
    <property type="protein sequence ID" value="GAH33474.1"/>
    <property type="molecule type" value="Genomic_DNA"/>
</dbReference>
<dbReference type="SFLD" id="SFLDF00303">
    <property type="entry name" value="hopanoid_C2-methyltransferase"/>
    <property type="match status" value="1"/>
</dbReference>
<organism evidence="7">
    <name type="scientific">marine sediment metagenome</name>
    <dbReference type="NCBI Taxonomy" id="412755"/>
    <lineage>
        <taxon>unclassified sequences</taxon>
        <taxon>metagenomes</taxon>
        <taxon>ecological metagenomes</taxon>
    </lineage>
</organism>
<dbReference type="InterPro" id="IPR034530">
    <property type="entry name" value="HpnP-like"/>
</dbReference>
<evidence type="ECO:0000313" key="7">
    <source>
        <dbReference type="EMBL" id="GAH33474.1"/>
    </source>
</evidence>
<name>X1FW00_9ZZZZ</name>
<gene>
    <name evidence="7" type="ORF">S03H2_19979</name>
</gene>
<dbReference type="PANTHER" id="PTHR43409:SF3">
    <property type="entry name" value="HYPOTHETICAL METHYLTRANSFERASE"/>
    <property type="match status" value="1"/>
</dbReference>
<dbReference type="InterPro" id="IPR034466">
    <property type="entry name" value="Methyltransferase_Class_B"/>
</dbReference>
<dbReference type="InterPro" id="IPR007197">
    <property type="entry name" value="rSAM"/>
</dbReference>
<feature type="domain" description="Radical SAM core" evidence="6">
    <location>
        <begin position="48"/>
        <end position="279"/>
    </location>
</feature>
<accession>X1FW00</accession>
<dbReference type="InterPro" id="IPR051198">
    <property type="entry name" value="BchE-like"/>
</dbReference>
<comment type="cofactor">
    <cofactor evidence="1">
        <name>[4Fe-4S] cluster</name>
        <dbReference type="ChEBI" id="CHEBI:49883"/>
    </cofactor>
</comment>
<dbReference type="InterPro" id="IPR006638">
    <property type="entry name" value="Elp3/MiaA/NifB-like_rSAM"/>
</dbReference>
<dbReference type="GO" id="GO:0005829">
    <property type="term" value="C:cytosol"/>
    <property type="evidence" value="ECO:0007669"/>
    <property type="project" value="TreeGrafter"/>
</dbReference>
<dbReference type="SFLD" id="SFLDS00029">
    <property type="entry name" value="Radical_SAM"/>
    <property type="match status" value="1"/>
</dbReference>
<dbReference type="InterPro" id="IPR058240">
    <property type="entry name" value="rSAM_sf"/>
</dbReference>
<dbReference type="GO" id="GO:0051539">
    <property type="term" value="F:4 iron, 4 sulfur cluster binding"/>
    <property type="evidence" value="ECO:0007669"/>
    <property type="project" value="UniProtKB-KW"/>
</dbReference>
<dbReference type="PROSITE" id="PS51918">
    <property type="entry name" value="RADICAL_SAM"/>
    <property type="match status" value="1"/>
</dbReference>
<evidence type="ECO:0000256" key="3">
    <source>
        <dbReference type="ARBA" id="ARBA00022723"/>
    </source>
</evidence>
<dbReference type="Gene3D" id="3.80.30.20">
    <property type="entry name" value="tm_1862 like domain"/>
    <property type="match status" value="1"/>
</dbReference>
<protein>
    <recommendedName>
        <fullName evidence="6">Radical SAM core domain-containing protein</fullName>
    </recommendedName>
</protein>
<feature type="non-terminal residue" evidence="7">
    <location>
        <position position="298"/>
    </location>
</feature>
<evidence type="ECO:0000259" key="6">
    <source>
        <dbReference type="PROSITE" id="PS51918"/>
    </source>
</evidence>
<comment type="caution">
    <text evidence="7">The sequence shown here is derived from an EMBL/GenBank/DDBJ whole genome shotgun (WGS) entry which is preliminary data.</text>
</comment>
<sequence>VDHFVLGEAEATLPLFLEDLQKGRAQHIYTSNEHPDITKTPIPLWELIDMKKYASMNVQYSRGCPFNCEFCDIIILDGHRPRTKDKHQLVAEFEALYRHGWRDGVFIVDDNFIGNKRKLKAETLPALIRWSQGRKYPFWFSTEASINLADDEELMQLMTKAGFDTVFVGIETPNEESLTECSKFQNVNRDLIASVKKIQNYGLQVQGGFIVGFDSDPPSIFKSQINFIQRSGIVTAMVGLLNAPPGTRLYQRLKKEKRLLPGGSGDNTDGTINFIPKMDYETLINGYKNIVKTIYSSR</sequence>
<dbReference type="PANTHER" id="PTHR43409">
    <property type="entry name" value="ANAEROBIC MAGNESIUM-PROTOPORPHYRIN IX MONOMETHYL ESTER CYCLASE-RELATED"/>
    <property type="match status" value="1"/>
</dbReference>